<name>A0ABS8N3Q8_9CLOT</name>
<comment type="caution">
    <text evidence="2">The sequence shown here is derived from an EMBL/GenBank/DDBJ whole genome shotgun (WGS) entry which is preliminary data.</text>
</comment>
<evidence type="ECO:0000313" key="3">
    <source>
        <dbReference type="Proteomes" id="UP001165422"/>
    </source>
</evidence>
<dbReference type="PANTHER" id="PTHR11014">
    <property type="entry name" value="PEPTIDASE M20 FAMILY MEMBER"/>
    <property type="match status" value="1"/>
</dbReference>
<dbReference type="PANTHER" id="PTHR11014:SF63">
    <property type="entry name" value="METALLOPEPTIDASE, PUTATIVE (AFU_ORTHOLOGUE AFUA_6G09600)-RELATED"/>
    <property type="match status" value="1"/>
</dbReference>
<proteinExistence type="predicted"/>
<evidence type="ECO:0000313" key="2">
    <source>
        <dbReference type="EMBL" id="MCC9294301.1"/>
    </source>
</evidence>
<dbReference type="Gene3D" id="3.40.630.10">
    <property type="entry name" value="Zn peptidases"/>
    <property type="match status" value="1"/>
</dbReference>
<protein>
    <submittedName>
        <fullName evidence="2">Amidohydrolase</fullName>
    </submittedName>
</protein>
<gene>
    <name evidence="2" type="ORF">LN736_05365</name>
</gene>
<dbReference type="SUPFAM" id="SSF55031">
    <property type="entry name" value="Bacterial exopeptidase dimerisation domain"/>
    <property type="match status" value="1"/>
</dbReference>
<dbReference type="InterPro" id="IPR017439">
    <property type="entry name" value="Amidohydrolase"/>
</dbReference>
<dbReference type="InterPro" id="IPR036264">
    <property type="entry name" value="Bact_exopeptidase_dim_dom"/>
</dbReference>
<dbReference type="InterPro" id="IPR002933">
    <property type="entry name" value="Peptidase_M20"/>
</dbReference>
<dbReference type="SUPFAM" id="SSF53187">
    <property type="entry name" value="Zn-dependent exopeptidases"/>
    <property type="match status" value="1"/>
</dbReference>
<dbReference type="PIRSF" id="PIRSF005962">
    <property type="entry name" value="Pept_M20D_amidohydro"/>
    <property type="match status" value="1"/>
</dbReference>
<keyword evidence="3" id="KW-1185">Reference proteome</keyword>
<dbReference type="Pfam" id="PF07687">
    <property type="entry name" value="M20_dimer"/>
    <property type="match status" value="1"/>
</dbReference>
<reference evidence="2" key="1">
    <citation type="submission" date="2021-11" db="EMBL/GenBank/DDBJ databases">
        <authorList>
            <person name="Qingchun L."/>
            <person name="Dong Z."/>
            <person name="Zongwei Q."/>
            <person name="Jia Z."/>
            <person name="Duotao L."/>
        </authorList>
    </citation>
    <scope>NUCLEOTIDE SEQUENCE</scope>
    <source>
        <strain evidence="2">WLY-B-L2</strain>
    </source>
</reference>
<evidence type="ECO:0000259" key="1">
    <source>
        <dbReference type="Pfam" id="PF07687"/>
    </source>
</evidence>
<dbReference type="NCBIfam" id="TIGR01891">
    <property type="entry name" value="amidohydrolases"/>
    <property type="match status" value="1"/>
</dbReference>
<feature type="domain" description="Peptidase M20 dimerisation" evidence="1">
    <location>
        <begin position="196"/>
        <end position="290"/>
    </location>
</feature>
<dbReference type="Proteomes" id="UP001165422">
    <property type="component" value="Unassembled WGS sequence"/>
</dbReference>
<dbReference type="Gene3D" id="3.30.70.360">
    <property type="match status" value="1"/>
</dbReference>
<dbReference type="RefSeq" id="WP_229981147.1">
    <property type="nucleotide sequence ID" value="NZ_JAJJPB010000004.1"/>
</dbReference>
<dbReference type="InterPro" id="IPR011650">
    <property type="entry name" value="Peptidase_M20_dimer"/>
</dbReference>
<organism evidence="2 3">
    <name type="scientific">Clostridium aromativorans</name>
    <dbReference type="NCBI Taxonomy" id="2836848"/>
    <lineage>
        <taxon>Bacteria</taxon>
        <taxon>Bacillati</taxon>
        <taxon>Bacillota</taxon>
        <taxon>Clostridia</taxon>
        <taxon>Eubacteriales</taxon>
        <taxon>Clostridiaceae</taxon>
        <taxon>Clostridium</taxon>
    </lineage>
</organism>
<accession>A0ABS8N3Q8</accession>
<sequence length="398" mass="43558">MKSVELNRIENIKELAKQNYHGVVELRRYFHIHPELSKKEFNTQKKIIQILENLEELEIRKAGGTGVIADLKGKNPGRTIAIRADMDALAINDECGRPYQSQNKGACHACGHDGHIAMLLGVIKILYDTRDSISGNIRFIFQPSEEEVADGSGAAAIIKDGGLEGVDAIIGAHLWQPVRSGIVGISAGPMMAASDEFEITIEGKAGHASMPQQTVDSILTASEVVVALNTIVGRDVDPMKQAVVSVGVFNSGSVYNAIAGKAILKGTIRTLDEEVRRQVFIHIKKIVEHISEMTGAHCNIKKNTCTYVVDNDPEVTAIVLKAGKEMIDGKAHPINPFMSSEDFSYYLQKIPGCFIFVGVGNREKGIIYPQHHPKYDIDENAMLYGMEVISNAVLKLLE</sequence>
<dbReference type="EMBL" id="JAJJPB010000004">
    <property type="protein sequence ID" value="MCC9294301.1"/>
    <property type="molecule type" value="Genomic_DNA"/>
</dbReference>
<dbReference type="Pfam" id="PF01546">
    <property type="entry name" value="Peptidase_M20"/>
    <property type="match status" value="1"/>
</dbReference>